<evidence type="ECO:0000256" key="12">
    <source>
        <dbReference type="RuleBase" id="RU000489"/>
    </source>
</evidence>
<dbReference type="Pfam" id="PF00187">
    <property type="entry name" value="Chitin_bind_1"/>
    <property type="match status" value="1"/>
</dbReference>
<dbReference type="SUPFAM" id="SSF54556">
    <property type="entry name" value="Chitinase insertion domain"/>
    <property type="match status" value="1"/>
</dbReference>
<keyword evidence="7" id="KW-0843">Virulence</keyword>
<dbReference type="Pfam" id="PF00704">
    <property type="entry name" value="Glyco_hydro_18"/>
    <property type="match status" value="1"/>
</dbReference>
<name>A0A9W9HFA1_9EURO</name>
<dbReference type="InterPro" id="IPR017853">
    <property type="entry name" value="GH"/>
</dbReference>
<feature type="signal peptide" evidence="14">
    <location>
        <begin position="1"/>
        <end position="28"/>
    </location>
</feature>
<feature type="chain" id="PRO_5040781034" description="chitinase" evidence="14">
    <location>
        <begin position="29"/>
        <end position="1251"/>
    </location>
</feature>
<feature type="disulfide bond" evidence="11">
    <location>
        <begin position="122"/>
        <end position="134"/>
    </location>
</feature>
<evidence type="ECO:0000313" key="18">
    <source>
        <dbReference type="Proteomes" id="UP001149079"/>
    </source>
</evidence>
<evidence type="ECO:0000256" key="1">
    <source>
        <dbReference type="ARBA" id="ARBA00000822"/>
    </source>
</evidence>
<dbReference type="Proteomes" id="UP001149079">
    <property type="component" value="Unassembled WGS sequence"/>
</dbReference>
<keyword evidence="9 12" id="KW-0326">Glycosidase</keyword>
<dbReference type="InterPro" id="IPR011583">
    <property type="entry name" value="Chitinase_II/V-like_cat"/>
</dbReference>
<dbReference type="OrthoDB" id="73875at2759"/>
<reference evidence="17" key="1">
    <citation type="submission" date="2022-11" db="EMBL/GenBank/DDBJ databases">
        <authorList>
            <person name="Petersen C."/>
        </authorList>
    </citation>
    <scope>NUCLEOTIDE SEQUENCE</scope>
    <source>
        <strain evidence="17">IBT 22155</strain>
    </source>
</reference>
<dbReference type="GO" id="GO:0008061">
    <property type="term" value="F:chitin binding"/>
    <property type="evidence" value="ECO:0007669"/>
    <property type="project" value="UniProtKB-UniRule"/>
</dbReference>
<evidence type="ECO:0000259" key="16">
    <source>
        <dbReference type="PROSITE" id="PS51910"/>
    </source>
</evidence>
<dbReference type="SUPFAM" id="SSF51445">
    <property type="entry name" value="(Trans)glycosidases"/>
    <property type="match status" value="1"/>
</dbReference>
<accession>A0A9W9HFA1</accession>
<evidence type="ECO:0000256" key="11">
    <source>
        <dbReference type="PROSITE-ProRule" id="PRU00261"/>
    </source>
</evidence>
<dbReference type="PANTHER" id="PTHR47700">
    <property type="entry name" value="V CHITINASE, PUTATIVE (AFU_ORTHOLOGUE AFUA_6G13720)-RELATED"/>
    <property type="match status" value="1"/>
</dbReference>
<keyword evidence="18" id="KW-1185">Reference proteome</keyword>
<dbReference type="SMART" id="SM00636">
    <property type="entry name" value="Glyco_18"/>
    <property type="match status" value="1"/>
</dbReference>
<dbReference type="InterPro" id="IPR001002">
    <property type="entry name" value="Chitin-bd_1"/>
</dbReference>
<evidence type="ECO:0000256" key="6">
    <source>
        <dbReference type="ARBA" id="ARBA00023024"/>
    </source>
</evidence>
<feature type="disulfide bond" evidence="11">
    <location>
        <begin position="127"/>
        <end position="141"/>
    </location>
</feature>
<dbReference type="InterPro" id="IPR029070">
    <property type="entry name" value="Chitinase_insertion_sf"/>
</dbReference>
<dbReference type="GeneID" id="81400283"/>
<evidence type="ECO:0000256" key="7">
    <source>
        <dbReference type="ARBA" id="ARBA00023026"/>
    </source>
</evidence>
<dbReference type="Gene3D" id="3.20.20.80">
    <property type="entry name" value="Glycosidases"/>
    <property type="match status" value="1"/>
</dbReference>
<dbReference type="RefSeq" id="XP_056526279.1">
    <property type="nucleotide sequence ID" value="XM_056661113.1"/>
</dbReference>
<dbReference type="InterPro" id="IPR053214">
    <property type="entry name" value="LysM12-like"/>
</dbReference>
<feature type="domain" description="GH18" evidence="16">
    <location>
        <begin position="158"/>
        <end position="517"/>
    </location>
</feature>
<comment type="caution">
    <text evidence="11">Lacks conserved residue(s) required for the propagation of feature annotation.</text>
</comment>
<feature type="region of interest" description="Disordered" evidence="13">
    <location>
        <begin position="925"/>
        <end position="944"/>
    </location>
</feature>
<feature type="domain" description="Chitin-binding type-1" evidence="15">
    <location>
        <begin position="105"/>
        <end position="153"/>
    </location>
</feature>
<dbReference type="InterPro" id="IPR001579">
    <property type="entry name" value="Glyco_hydro_18_chit_AS"/>
</dbReference>
<dbReference type="Gene3D" id="3.30.60.10">
    <property type="entry name" value="Endochitinase-like"/>
    <property type="match status" value="1"/>
</dbReference>
<gene>
    <name evidence="17" type="ORF">N7515_000369</name>
</gene>
<dbReference type="PROSITE" id="PS00026">
    <property type="entry name" value="CHIT_BIND_I_1"/>
    <property type="match status" value="1"/>
</dbReference>
<dbReference type="GO" id="GO:0006032">
    <property type="term" value="P:chitin catabolic process"/>
    <property type="evidence" value="ECO:0007669"/>
    <property type="project" value="UniProtKB-KW"/>
</dbReference>
<keyword evidence="6" id="KW-0146">Chitin degradation</keyword>
<evidence type="ECO:0000256" key="3">
    <source>
        <dbReference type="ARBA" id="ARBA00012729"/>
    </source>
</evidence>
<dbReference type="AlphaFoldDB" id="A0A9W9HFA1"/>
<comment type="caution">
    <text evidence="17">The sequence shown here is derived from an EMBL/GenBank/DDBJ whole genome shotgun (WGS) entry which is preliminary data.</text>
</comment>
<dbReference type="CDD" id="cd00035">
    <property type="entry name" value="ChtBD1"/>
    <property type="match status" value="1"/>
</dbReference>
<dbReference type="SUPFAM" id="SSF57016">
    <property type="entry name" value="Plant lectins/antimicrobial peptides"/>
    <property type="match status" value="1"/>
</dbReference>
<dbReference type="PROSITE" id="PS50941">
    <property type="entry name" value="CHIT_BIND_I_2"/>
    <property type="match status" value="1"/>
</dbReference>
<dbReference type="GO" id="GO:0000272">
    <property type="term" value="P:polysaccharide catabolic process"/>
    <property type="evidence" value="ECO:0007669"/>
    <property type="project" value="UniProtKB-KW"/>
</dbReference>
<keyword evidence="5 12" id="KW-0378">Hydrolase</keyword>
<feature type="compositionally biased region" description="Acidic residues" evidence="13">
    <location>
        <begin position="928"/>
        <end position="940"/>
    </location>
</feature>
<evidence type="ECO:0000256" key="10">
    <source>
        <dbReference type="ARBA" id="ARBA00023326"/>
    </source>
</evidence>
<evidence type="ECO:0000256" key="14">
    <source>
        <dbReference type="SAM" id="SignalP"/>
    </source>
</evidence>
<dbReference type="PROSITE" id="PS01095">
    <property type="entry name" value="GH18_1"/>
    <property type="match status" value="1"/>
</dbReference>
<comment type="similarity">
    <text evidence="2">Belongs to the glycosyl hydrolase 18 family. Chitinase class V subfamily.</text>
</comment>
<comment type="catalytic activity">
    <reaction evidence="1">
        <text>Random endo-hydrolysis of N-acetyl-beta-D-glucosaminide (1-&gt;4)-beta-linkages in chitin and chitodextrins.</text>
        <dbReference type="EC" id="3.2.1.14"/>
    </reaction>
</comment>
<dbReference type="SMART" id="SM00270">
    <property type="entry name" value="ChtBD1"/>
    <property type="match status" value="3"/>
</dbReference>
<evidence type="ECO:0000256" key="8">
    <source>
        <dbReference type="ARBA" id="ARBA00023277"/>
    </source>
</evidence>
<dbReference type="InterPro" id="IPR018371">
    <property type="entry name" value="Chitin-binding_1_CS"/>
</dbReference>
<keyword evidence="14" id="KW-0732">Signal</keyword>
<dbReference type="InterPro" id="IPR001223">
    <property type="entry name" value="Glyco_hydro18_cat"/>
</dbReference>
<evidence type="ECO:0000256" key="4">
    <source>
        <dbReference type="ARBA" id="ARBA00022669"/>
    </source>
</evidence>
<dbReference type="InterPro" id="IPR036861">
    <property type="entry name" value="Endochitinase-like_sf"/>
</dbReference>
<evidence type="ECO:0000256" key="9">
    <source>
        <dbReference type="ARBA" id="ARBA00023295"/>
    </source>
</evidence>
<evidence type="ECO:0000313" key="17">
    <source>
        <dbReference type="EMBL" id="KAJ5145805.1"/>
    </source>
</evidence>
<keyword evidence="10" id="KW-0624">Polysaccharide degradation</keyword>
<proteinExistence type="inferred from homology"/>
<organism evidence="17 18">
    <name type="scientific">Penicillium bovifimosum</name>
    <dbReference type="NCBI Taxonomy" id="126998"/>
    <lineage>
        <taxon>Eukaryota</taxon>
        <taxon>Fungi</taxon>
        <taxon>Dikarya</taxon>
        <taxon>Ascomycota</taxon>
        <taxon>Pezizomycotina</taxon>
        <taxon>Eurotiomycetes</taxon>
        <taxon>Eurotiomycetidae</taxon>
        <taxon>Eurotiales</taxon>
        <taxon>Aspergillaceae</taxon>
        <taxon>Penicillium</taxon>
    </lineage>
</organism>
<dbReference type="EMBL" id="JAPQKL010000001">
    <property type="protein sequence ID" value="KAJ5145805.1"/>
    <property type="molecule type" value="Genomic_DNA"/>
</dbReference>
<dbReference type="GO" id="GO:0008843">
    <property type="term" value="F:endochitinase activity"/>
    <property type="evidence" value="ECO:0007669"/>
    <property type="project" value="UniProtKB-EC"/>
</dbReference>
<evidence type="ECO:0000259" key="15">
    <source>
        <dbReference type="PROSITE" id="PS50941"/>
    </source>
</evidence>
<keyword evidence="4 11" id="KW-0147">Chitin-binding</keyword>
<reference evidence="17" key="2">
    <citation type="journal article" date="2023" name="IMA Fungus">
        <title>Comparative genomic study of the Penicillium genus elucidates a diverse pangenome and 15 lateral gene transfer events.</title>
        <authorList>
            <person name="Petersen C."/>
            <person name="Sorensen T."/>
            <person name="Nielsen M.R."/>
            <person name="Sondergaard T.E."/>
            <person name="Sorensen J.L."/>
            <person name="Fitzpatrick D.A."/>
            <person name="Frisvad J.C."/>
            <person name="Nielsen K.L."/>
        </authorList>
    </citation>
    <scope>NUCLEOTIDE SEQUENCE</scope>
    <source>
        <strain evidence="17">IBT 22155</strain>
    </source>
</reference>
<evidence type="ECO:0000256" key="5">
    <source>
        <dbReference type="ARBA" id="ARBA00022801"/>
    </source>
</evidence>
<dbReference type="PANTHER" id="PTHR47700:SF2">
    <property type="entry name" value="CHITINASE"/>
    <property type="match status" value="1"/>
</dbReference>
<keyword evidence="11" id="KW-1015">Disulfide bond</keyword>
<evidence type="ECO:0000256" key="2">
    <source>
        <dbReference type="ARBA" id="ARBA00008682"/>
    </source>
</evidence>
<dbReference type="PROSITE" id="PS51910">
    <property type="entry name" value="GH18_2"/>
    <property type="match status" value="1"/>
</dbReference>
<dbReference type="Gene3D" id="3.10.50.10">
    <property type="match status" value="1"/>
</dbReference>
<protein>
    <recommendedName>
        <fullName evidence="3">chitinase</fullName>
        <ecNumber evidence="3">3.2.1.14</ecNumber>
    </recommendedName>
</protein>
<dbReference type="EC" id="3.2.1.14" evidence="3"/>
<dbReference type="CDD" id="cd06922">
    <property type="entry name" value="ChtBD1_GH18_1"/>
    <property type="match status" value="1"/>
</dbReference>
<evidence type="ECO:0000256" key="13">
    <source>
        <dbReference type="SAM" id="MobiDB-lite"/>
    </source>
</evidence>
<sequence length="1251" mass="138774">MKRAPSIEGFSVWLLLAWFSFLISTARAQDCSVLNQCATGCCNKGGYCGIGDDYCGADCVANCDYQPECDVSRPCAKGCCNKYGYCGLGPDFCATDVCVGNCDRKSECDPDDYGDFAESAKCPLNVCCSKFGFCGTTEEFCGKKKVKRPSCSKDGSLNRVVGYYEGWSPRRPCHAFYPEQIPMGVYTHLNYAFATIDPESFEILPASDYEKDLMNRLTDLKKIDPDLKVFVAVGGWTFNDPGATLTVFSDLARSESNQRKFFASLQSFLATYDFDGIDLDWEYPVADDRGGRKEDFDNFPKFMSNLKKALRQTGGRDGLSITLPASYWYLQHFDIVNLQKHVDFFNIMTYDIHGKWDLGNQWLDPVLDSHTNLTEITNALDLLWRNDIKPEKVVMGLAFYGRVFAAADTSCMDPGCLFASGGNPGKCSNEVGILLNSEIMDIMDEQSLQSTFDKEAAVKILKFDDTQWLTYDNGDTFKLKTDFAKSQCLGGVMVWAVSHDLPYGNFSRVLGEAAGREVPALALNEDKDSLEVKNTHQQCKWTNCNEDCPSGWSRVRRTDDGAREDEHMWDNTGCGAGQHTFCCPPDADLPKCGWYTHNNGNCKSECPSGYVEVGSNFQHCSNNANDYQAACCTTDTPSTKLYSQCSWEGKAPKCKEGQCSSDQTEVALSTTGSGGTYCNAATVKLTLTGQEATYEERPYCCKQDDNTKWSDCQWYDNVGTLMDASIIVDGFCWSGCPYDRVRVALDQHGGGCKGDGGRAKCCVPKYTTVSKRSYTDSEKNLEASVEEFMDDPSCGLDDYVVKRDLAGITYSMGNISLSDGAYSLSTLERRASSKAREDMDELMFQLFVTYTANAAAQEIWKKHVVSVFPNLAVQTVRAYMNTAREWVEQGTRAFLDLLACNMALFNSKLGDLDVVSCKCTTKDCCDSTGEDACSDDPDDDGLSKRDLEKRARSNTLTLDDGRGNVVVVSWEYPRRGAIPPNDPILNAVYEYADADDCLNTDIGTTQIGVNRITFYQFEHIMELNTIVRFLRNAHAGTLPSGATARNGRLSATFVRQALDAPILNNPPVMTGGDQSLIPISRAMHALGSNLNSADFTLLLTRLNNVKSRIWRGETPTSNTTMKAAITNDDPTAALKFLREPLTVLAYLNHPVVNSRMISASNTVRAAWGLADEAWENSGNAGEFVQDWWDEWIRDSLKHDAKRVREWVEEWAKKMVQYWAVRTGDQAQQVNEILASLRRLASDAEIGVTGLD</sequence>
<keyword evidence="8" id="KW-0119">Carbohydrate metabolism</keyword>